<feature type="transmembrane region" description="Helical" evidence="2">
    <location>
        <begin position="841"/>
        <end position="869"/>
    </location>
</feature>
<organism evidence="3 4">
    <name type="scientific">Helicobacter canis</name>
    <dbReference type="NCBI Taxonomy" id="29419"/>
    <lineage>
        <taxon>Bacteria</taxon>
        <taxon>Pseudomonadati</taxon>
        <taxon>Campylobacterota</taxon>
        <taxon>Epsilonproteobacteria</taxon>
        <taxon>Campylobacterales</taxon>
        <taxon>Helicobacteraceae</taxon>
        <taxon>Helicobacter</taxon>
    </lineage>
</organism>
<feature type="transmembrane region" description="Helical" evidence="2">
    <location>
        <begin position="1140"/>
        <end position="1158"/>
    </location>
</feature>
<feature type="transmembrane region" description="Helical" evidence="2">
    <location>
        <begin position="740"/>
        <end position="758"/>
    </location>
</feature>
<dbReference type="InterPro" id="IPR019286">
    <property type="entry name" value="DUF2339_TM"/>
</dbReference>
<feature type="transmembrane region" description="Helical" evidence="2">
    <location>
        <begin position="941"/>
        <end position="958"/>
    </location>
</feature>
<evidence type="ECO:0000313" key="4">
    <source>
        <dbReference type="Proteomes" id="UP000254841"/>
    </source>
</evidence>
<accession>A0A377J1E5</accession>
<dbReference type="PANTHER" id="PTHR38434:SF1">
    <property type="entry name" value="BLL2549 PROTEIN"/>
    <property type="match status" value="1"/>
</dbReference>
<feature type="transmembrane region" description="Helical" evidence="2">
    <location>
        <begin position="881"/>
        <end position="900"/>
    </location>
</feature>
<dbReference type="PANTHER" id="PTHR38434">
    <property type="entry name" value="BLL2549 PROTEIN"/>
    <property type="match status" value="1"/>
</dbReference>
<evidence type="ECO:0000256" key="2">
    <source>
        <dbReference type="SAM" id="Phobius"/>
    </source>
</evidence>
<name>A0A377J1E5_9HELI</name>
<feature type="transmembrane region" description="Helical" evidence="2">
    <location>
        <begin position="451"/>
        <end position="476"/>
    </location>
</feature>
<feature type="transmembrane region" description="Helical" evidence="2">
    <location>
        <begin position="381"/>
        <end position="401"/>
    </location>
</feature>
<feature type="transmembrane region" description="Helical" evidence="2">
    <location>
        <begin position="683"/>
        <end position="704"/>
    </location>
</feature>
<feature type="transmembrane region" description="Helical" evidence="2">
    <location>
        <begin position="6"/>
        <end position="24"/>
    </location>
</feature>
<dbReference type="OrthoDB" id="5328990at2"/>
<feature type="region of interest" description="Disordered" evidence="1">
    <location>
        <begin position="146"/>
        <end position="196"/>
    </location>
</feature>
<feature type="transmembrane region" description="Helical" evidence="2">
    <location>
        <begin position="1111"/>
        <end position="1128"/>
    </location>
</feature>
<feature type="transmembrane region" description="Helical" evidence="2">
    <location>
        <begin position="407"/>
        <end position="430"/>
    </location>
</feature>
<feature type="transmembrane region" description="Helical" evidence="2">
    <location>
        <begin position="307"/>
        <end position="326"/>
    </location>
</feature>
<feature type="compositionally biased region" description="Polar residues" evidence="1">
    <location>
        <begin position="185"/>
        <end position="196"/>
    </location>
</feature>
<dbReference type="Pfam" id="PF10101">
    <property type="entry name" value="DUF2339"/>
    <property type="match status" value="1"/>
</dbReference>
<feature type="transmembrane region" description="Helical" evidence="2">
    <location>
        <begin position="357"/>
        <end position="376"/>
    </location>
</feature>
<dbReference type="EMBL" id="UGHV01000001">
    <property type="protein sequence ID" value="STO96291.1"/>
    <property type="molecule type" value="Genomic_DNA"/>
</dbReference>
<feature type="transmembrane region" description="Helical" evidence="2">
    <location>
        <begin position="540"/>
        <end position="557"/>
    </location>
</feature>
<evidence type="ECO:0000313" key="3">
    <source>
        <dbReference type="EMBL" id="STO96291.1"/>
    </source>
</evidence>
<feature type="transmembrane region" description="Helical" evidence="2">
    <location>
        <begin position="800"/>
        <end position="820"/>
    </location>
</feature>
<feature type="transmembrane region" description="Helical" evidence="2">
    <location>
        <begin position="281"/>
        <end position="301"/>
    </location>
</feature>
<keyword evidence="2" id="KW-0812">Transmembrane</keyword>
<feature type="transmembrane region" description="Helical" evidence="2">
    <location>
        <begin position="243"/>
        <end position="260"/>
    </location>
</feature>
<feature type="compositionally biased region" description="Polar residues" evidence="1">
    <location>
        <begin position="166"/>
        <end position="178"/>
    </location>
</feature>
<dbReference type="Proteomes" id="UP000254841">
    <property type="component" value="Unassembled WGS sequence"/>
</dbReference>
<feature type="transmembrane region" description="Helical" evidence="2">
    <location>
        <begin position="212"/>
        <end position="231"/>
    </location>
</feature>
<reference evidence="3 4" key="1">
    <citation type="submission" date="2018-06" db="EMBL/GenBank/DDBJ databases">
        <authorList>
            <consortium name="Pathogen Informatics"/>
            <person name="Doyle S."/>
        </authorList>
    </citation>
    <scope>NUCLEOTIDE SEQUENCE [LARGE SCALE GENOMIC DNA]</scope>
    <source>
        <strain evidence="3 4">NCTC12410</strain>
    </source>
</reference>
<evidence type="ECO:0000256" key="1">
    <source>
        <dbReference type="SAM" id="MobiDB-lite"/>
    </source>
</evidence>
<protein>
    <submittedName>
        <fullName evidence="3">Predicted membrane protein</fullName>
    </submittedName>
</protein>
<keyword evidence="2" id="KW-1133">Transmembrane helix</keyword>
<dbReference type="AlphaFoldDB" id="A0A377J1E5"/>
<feature type="transmembrane region" description="Helical" evidence="2">
    <location>
        <begin position="652"/>
        <end position="677"/>
    </location>
</feature>
<feature type="transmembrane region" description="Helical" evidence="2">
    <location>
        <begin position="711"/>
        <end position="728"/>
    </location>
</feature>
<feature type="transmembrane region" description="Helical" evidence="2">
    <location>
        <begin position="1085"/>
        <end position="1104"/>
    </location>
</feature>
<sequence length="1175" mass="128451">MELVVVLVIIFIVFLFVGAVYGFIARSKVQQIARDLERAHSKLGRVMARLEKLESSFSPSSQADKIGAAIHAQQKGEKVDSSKDSASAECMDCHAAAHAATRNDSTNAAFEKVDSKKSWDSKIVRLESGLFKPSAEIRLGRLSHKQGAEIRNSSPQAESLAKKVDSSGSWDSSPQAQSHAKDSSKPQSTAHPSTQPTPKFQRLLHTFTQNSLALLGGIFFILAAFFLVNYSINHSLITPQVRIGLSLAFGVLLLACGLLSTLYQHTLARKLQRLSHKSPSIIAQTCIGAGLVVEFLAVYGGYYFYRFFGLTGAFALLAFIAVFALVLTLRYGVVIGIFGVLGSFSTPVLLASGAYHATMLFVYVLVCYFFTLSIAIRSRQFAIFLIANVFVLGYMLDFVLLREVGRGALVLLVFVVVALLGAHSVFALMYAPTLSTNKQASSQKSSKAMSLWRNALGLSLAFSALVLCVGIAGIFARFGYMDFGTLELAFLAFVMACLFALPALTRFARYPISPLYLSLPIPFGIVMLCFVIKAAGASTLVALGFMVGIAAGLYVYVRFRDLACGLESTCIDVDCHAENNARNDAKGTSSAKVDSKRFWDSKIVRLESWLFKPCKEIRLGYLSTKQGAEIRDSSPQAESLAKDSSVVRMRVWYLWLMSFSALCFLLLSTQIACLDWIESAGKYAMWILGLGVFGWVYRAVVVYGLTPYRDVLLLVSAFGALGALGLIGDDLLHTLPQTMRVSLLWLASGILLALLGRTKILPRGISGFEWVFAGFGLLATWAHIVGVDLLYGLFGGLRGSYLPELCVFMLVSAINLWLFARAVDSPAASLSASLSTSRRGIFAALAGLLLWEILALINLCALWIVRHWFIGFDDFFMRESLSHTLVVCAVFAIAFGALIISGRARTKQNLAQQSQPTSPPSHQNPLHQNPLWIKFYTHSSLVLFVYGLVGFCSLLLSYKDYIHIYAYAAAEIDMLQASNQFFIAIIAQVVLVGLAGVLCLCYTKSLATSWHAQEAKDTKDSFTFARFSLQLIANTAALVGIVGALVYAIRLCFAGRGDISFGDIVIGDRSLHYVFGSAGFGEIELYTYSIALVLLGIIMLAGYFLSRYKVYKIYAFVLFGAATLKVFFIDTSRLDSLAKIALFVCMGVLFLSVSYLYARLVKKVDSRDSACGLES</sequence>
<feature type="transmembrane region" description="Helical" evidence="2">
    <location>
        <begin position="488"/>
        <end position="508"/>
    </location>
</feature>
<feature type="transmembrane region" description="Helical" evidence="2">
    <location>
        <begin position="981"/>
        <end position="1003"/>
    </location>
</feature>
<gene>
    <name evidence="3" type="ORF">NCTC12410_00100</name>
</gene>
<feature type="transmembrane region" description="Helical" evidence="2">
    <location>
        <begin position="515"/>
        <end position="534"/>
    </location>
</feature>
<proteinExistence type="predicted"/>
<dbReference type="RefSeq" id="WP_115010641.1">
    <property type="nucleotide sequence ID" value="NZ_UGHV01000001.1"/>
</dbReference>
<keyword evidence="2" id="KW-0472">Membrane</keyword>
<feature type="transmembrane region" description="Helical" evidence="2">
    <location>
        <begin position="333"/>
        <end position="351"/>
    </location>
</feature>
<feature type="transmembrane region" description="Helical" evidence="2">
    <location>
        <begin position="770"/>
        <end position="794"/>
    </location>
</feature>
<feature type="transmembrane region" description="Helical" evidence="2">
    <location>
        <begin position="1024"/>
        <end position="1049"/>
    </location>
</feature>